<dbReference type="VEuPathDB" id="CryptoDB:Vbra_14337"/>
<sequence>MFRPLVKANVVSSNRCENSLPPPVPNGVMPYEGLKAVFFPYIKMTEPIGKLTEEVEQAQTRCNEQLKADKRERQEK</sequence>
<proteinExistence type="predicted"/>
<name>A0A0G4F1N3_VITBC</name>
<evidence type="ECO:0000313" key="1">
    <source>
        <dbReference type="EMBL" id="CEM05808.1"/>
    </source>
</evidence>
<organism evidence="1 2">
    <name type="scientific">Vitrella brassicaformis (strain CCMP3155)</name>
    <dbReference type="NCBI Taxonomy" id="1169540"/>
    <lineage>
        <taxon>Eukaryota</taxon>
        <taxon>Sar</taxon>
        <taxon>Alveolata</taxon>
        <taxon>Colpodellida</taxon>
        <taxon>Vitrellaceae</taxon>
        <taxon>Vitrella</taxon>
    </lineage>
</organism>
<dbReference type="Proteomes" id="UP000041254">
    <property type="component" value="Unassembled WGS sequence"/>
</dbReference>
<accession>A0A0G4F1N3</accession>
<reference evidence="1 2" key="1">
    <citation type="submission" date="2014-11" db="EMBL/GenBank/DDBJ databases">
        <authorList>
            <person name="Zhu J."/>
            <person name="Qi W."/>
            <person name="Song R."/>
        </authorList>
    </citation>
    <scope>NUCLEOTIDE SEQUENCE [LARGE SCALE GENOMIC DNA]</scope>
</reference>
<evidence type="ECO:0000313" key="2">
    <source>
        <dbReference type="Proteomes" id="UP000041254"/>
    </source>
</evidence>
<protein>
    <submittedName>
        <fullName evidence="1">Uncharacterized protein</fullName>
    </submittedName>
</protein>
<dbReference type="EMBL" id="CDMY01000364">
    <property type="protein sequence ID" value="CEM05808.1"/>
    <property type="molecule type" value="Genomic_DNA"/>
</dbReference>
<dbReference type="InParanoid" id="A0A0G4F1N3"/>
<gene>
    <name evidence="1" type="ORF">Vbra_14337</name>
</gene>
<dbReference type="AlphaFoldDB" id="A0A0G4F1N3"/>
<keyword evidence="2" id="KW-1185">Reference proteome</keyword>